<dbReference type="GO" id="GO:0016020">
    <property type="term" value="C:membrane"/>
    <property type="evidence" value="ECO:0007669"/>
    <property type="project" value="TreeGrafter"/>
</dbReference>
<dbReference type="SUPFAM" id="SSF52540">
    <property type="entry name" value="P-loop containing nucleoside triphosphate hydrolases"/>
    <property type="match status" value="1"/>
</dbReference>
<keyword evidence="8" id="KW-1185">Reference proteome</keyword>
<dbReference type="Gene3D" id="3.40.50.300">
    <property type="entry name" value="P-loop containing nucleotide triphosphate hydrolases"/>
    <property type="match status" value="1"/>
</dbReference>
<dbReference type="RefSeq" id="XP_004350885.1">
    <property type="nucleotide sequence ID" value="XM_004350834.1"/>
</dbReference>
<feature type="compositionally biased region" description="Basic and acidic residues" evidence="5">
    <location>
        <begin position="9"/>
        <end position="20"/>
    </location>
</feature>
<feature type="compositionally biased region" description="Low complexity" evidence="5">
    <location>
        <begin position="1030"/>
        <end position="1047"/>
    </location>
</feature>
<dbReference type="AlphaFoldDB" id="F4QEX0"/>
<feature type="compositionally biased region" description="Polar residues" evidence="5">
    <location>
        <begin position="1020"/>
        <end position="1029"/>
    </location>
</feature>
<reference evidence="8" key="1">
    <citation type="journal article" date="2011" name="Genome Res.">
        <title>Phylogeny-wide analysis of social amoeba genomes highlights ancient origins for complex intercellular communication.</title>
        <authorList>
            <person name="Heidel A.J."/>
            <person name="Lawal H.M."/>
            <person name="Felder M."/>
            <person name="Schilde C."/>
            <person name="Helps N.R."/>
            <person name="Tunggal B."/>
            <person name="Rivero F."/>
            <person name="John U."/>
            <person name="Schleicher M."/>
            <person name="Eichinger L."/>
            <person name="Platzer M."/>
            <person name="Noegel A.A."/>
            <person name="Schaap P."/>
            <person name="Gloeckner G."/>
        </authorList>
    </citation>
    <scope>NUCLEOTIDE SEQUENCE [LARGE SCALE GENOMIC DNA]</scope>
    <source>
        <strain evidence="8">SH3</strain>
    </source>
</reference>
<evidence type="ECO:0000256" key="5">
    <source>
        <dbReference type="SAM" id="MobiDB-lite"/>
    </source>
</evidence>
<sequence length="1047" mass="117198">MKCSIEGCKIPKEEGGEERREATHVQIEPENHNSFCKEHYTLKLKENSDQENYISISDYTQLESSGFHFSGQDSSSISEEQAKETDLKSKLVRLDANNKLEYGPALQKLESLDHFLFVPIVGAAETGKSTLANFLLAERDDLKAIVRPSTRDDYDVPTSSDYNAFVAGSLGVNGTVNPSIVVVDSEPYECQEVPFLSQQKKGSDRSNYTKLMSRLSYIFGDVMVYVTDDAKTATGNTWEALKEFTKFSDNKVVNLSRKPHLIVVHNKQTTADKIDNDQYVNLLDNASLYSSIQVVSIPEFRSFPKTCVERLNDFRDMVHTTLKQSFNQNKVEEFQSKTKITNLSQVIPLLTRDAIIDMSKFKTFRDNRICNGLAQTLRLFIKTDKKVVEAKQFTEAIKKINNIVHLAIHQNKTKDFGEIVEQLKEFIGTNYAPCTTDVGGGTRKCILNKRSHNSTGTSQHKFNDDNYEDGQYENNLNWQTLLTTQPTQTKVELQQIIKKSILLYKDKVPSHDICFGCLINFPSKLLTCGHFCCLFCQKECCDDPQPKSVSEEMSNGSGYRVLSLDGGGVRGVMPCIILDRIQTQLYTIPIPKLFDLIVGTSTGGLLALGLSLPQDSADSLLTPKEMKEKFVLLSKDVFGIGYLTMGANMYKYKARYDAGELKKILLPFISDSQYLLKSKSQTRIATVTAPTEPGKVCLLPSYNIEDIPRNENLLQDEWRREYIKSGTPMDAALATSAAPSYFRAHTIGDNPAQYMDGGLHSNNPCEIALSEGKRIWGKEKKCDFLLSLGTGSADSIVSYSTSGVVQYFMNSCTNNSRSWSQMMDYLSDDHYTTSIRINPKLASPIGLEEHDKIEQVIKETNEAIENSLTSRKDPIPNGIQDKIDKISNRILSTLFYAEFTQEAGGILKLTIKSRFALPSKLVEKINKDSFKLECSSKRSKRSTIEEINSTKDFPFTGKVNKNPTTGENQHVEIVGGLSLTSLPKKLNITCHIECYRVDNRTNGELISGCPYKLPTNNNHSYQNNHSTINSPPSSSSVVSTPPLSAMI</sequence>
<gene>
    <name evidence="7" type="ORF">DFA_11946</name>
</gene>
<keyword evidence="2 4" id="KW-0442">Lipid degradation</keyword>
<evidence type="ECO:0000313" key="7">
    <source>
        <dbReference type="EMBL" id="EGG14177.1"/>
    </source>
</evidence>
<dbReference type="InterPro" id="IPR002641">
    <property type="entry name" value="PNPLA_dom"/>
</dbReference>
<dbReference type="PROSITE" id="PS51635">
    <property type="entry name" value="PNPLA"/>
    <property type="match status" value="1"/>
</dbReference>
<dbReference type="InterPro" id="IPR027417">
    <property type="entry name" value="P-loop_NTPase"/>
</dbReference>
<feature type="domain" description="PNPLA" evidence="6">
    <location>
        <begin position="562"/>
        <end position="769"/>
    </location>
</feature>
<dbReference type="KEGG" id="dfa:DFA_11946"/>
<feature type="active site" description="Nucleophile" evidence="4">
    <location>
        <position position="601"/>
    </location>
</feature>
<feature type="short sequence motif" description="DGA/G" evidence="4">
    <location>
        <begin position="756"/>
        <end position="758"/>
    </location>
</feature>
<dbReference type="PANTHER" id="PTHR24185:SF1">
    <property type="entry name" value="CALCIUM-INDEPENDENT PHOSPHOLIPASE A2-GAMMA"/>
    <property type="match status" value="1"/>
</dbReference>
<name>F4QEX0_CACFS</name>
<protein>
    <submittedName>
        <fullName evidence="7">Patatin family protein</fullName>
    </submittedName>
</protein>
<feature type="region of interest" description="Disordered" evidence="5">
    <location>
        <begin position="1020"/>
        <end position="1047"/>
    </location>
</feature>
<evidence type="ECO:0000259" key="6">
    <source>
        <dbReference type="PROSITE" id="PS51635"/>
    </source>
</evidence>
<dbReference type="PANTHER" id="PTHR24185">
    <property type="entry name" value="CALCIUM-INDEPENDENT PHOSPHOLIPASE A2-GAMMA"/>
    <property type="match status" value="1"/>
</dbReference>
<feature type="short sequence motif" description="GXGXXG" evidence="4">
    <location>
        <begin position="566"/>
        <end position="571"/>
    </location>
</feature>
<dbReference type="EMBL" id="GL883029">
    <property type="protein sequence ID" value="EGG14177.1"/>
    <property type="molecule type" value="Genomic_DNA"/>
</dbReference>
<evidence type="ECO:0000256" key="1">
    <source>
        <dbReference type="ARBA" id="ARBA00022801"/>
    </source>
</evidence>
<evidence type="ECO:0000256" key="3">
    <source>
        <dbReference type="ARBA" id="ARBA00023098"/>
    </source>
</evidence>
<feature type="region of interest" description="Disordered" evidence="5">
    <location>
        <begin position="1"/>
        <end position="20"/>
    </location>
</feature>
<evidence type="ECO:0000256" key="2">
    <source>
        <dbReference type="ARBA" id="ARBA00022963"/>
    </source>
</evidence>
<dbReference type="GeneID" id="14865478"/>
<keyword evidence="3 4" id="KW-0443">Lipid metabolism</keyword>
<dbReference type="CDD" id="cd07199">
    <property type="entry name" value="Pat17_PNPLA8_PNPLA9_like"/>
    <property type="match status" value="1"/>
</dbReference>
<dbReference type="GO" id="GO:0016042">
    <property type="term" value="P:lipid catabolic process"/>
    <property type="evidence" value="ECO:0007669"/>
    <property type="project" value="UniProtKB-UniRule"/>
</dbReference>
<dbReference type="Proteomes" id="UP000007797">
    <property type="component" value="Unassembled WGS sequence"/>
</dbReference>
<dbReference type="GO" id="GO:0047499">
    <property type="term" value="F:calcium-independent phospholipase A2 activity"/>
    <property type="evidence" value="ECO:0007669"/>
    <property type="project" value="TreeGrafter"/>
</dbReference>
<feature type="short sequence motif" description="GXSXG" evidence="4">
    <location>
        <begin position="599"/>
        <end position="603"/>
    </location>
</feature>
<proteinExistence type="predicted"/>
<dbReference type="OrthoDB" id="1658288at2759"/>
<dbReference type="Gene3D" id="3.40.1090.10">
    <property type="entry name" value="Cytosolic phospholipase A2 catalytic domain"/>
    <property type="match status" value="1"/>
</dbReference>
<dbReference type="SUPFAM" id="SSF52151">
    <property type="entry name" value="FabD/lysophospholipase-like"/>
    <property type="match status" value="1"/>
</dbReference>
<evidence type="ECO:0000313" key="8">
    <source>
        <dbReference type="Proteomes" id="UP000007797"/>
    </source>
</evidence>
<dbReference type="GO" id="GO:0019369">
    <property type="term" value="P:arachidonate metabolic process"/>
    <property type="evidence" value="ECO:0007669"/>
    <property type="project" value="TreeGrafter"/>
</dbReference>
<organism evidence="7 8">
    <name type="scientific">Cavenderia fasciculata</name>
    <name type="common">Slime mold</name>
    <name type="synonym">Dictyostelium fasciculatum</name>
    <dbReference type="NCBI Taxonomy" id="261658"/>
    <lineage>
        <taxon>Eukaryota</taxon>
        <taxon>Amoebozoa</taxon>
        <taxon>Evosea</taxon>
        <taxon>Eumycetozoa</taxon>
        <taxon>Dictyostelia</taxon>
        <taxon>Acytosteliales</taxon>
        <taxon>Cavenderiaceae</taxon>
        <taxon>Cavenderia</taxon>
    </lineage>
</organism>
<evidence type="ECO:0000256" key="4">
    <source>
        <dbReference type="PROSITE-ProRule" id="PRU01161"/>
    </source>
</evidence>
<keyword evidence="1 4" id="KW-0378">Hydrolase</keyword>
<dbReference type="Pfam" id="PF01734">
    <property type="entry name" value="Patatin"/>
    <property type="match status" value="1"/>
</dbReference>
<feature type="active site" description="Proton acceptor" evidence="4">
    <location>
        <position position="756"/>
    </location>
</feature>
<accession>F4QEX0</accession>
<dbReference type="InterPro" id="IPR016035">
    <property type="entry name" value="Acyl_Trfase/lysoPLipase"/>
</dbReference>